<dbReference type="PROSITE" id="PS51186">
    <property type="entry name" value="GNAT"/>
    <property type="match status" value="1"/>
</dbReference>
<gene>
    <name evidence="3" type="ORF">HA039_32245</name>
</gene>
<sequence length="317" mass="34019">MRSAHVLSRPLDEEWIGRSADELAPRLGPAGDARAFVVDAPDGTMAACALGVIHSVLPAPASPRGLAARVHVVATRPGFRRRGYARAVVTTLLDHLADVEDVTLFELHAGVEAQPLYRELGFTGSPALMRMTRPAPTATETATPVAGSSRSGASWLPPEQYAETVLKATAFACVYFTDEDDRPLQLHSVYSPAHPWQLVGGTMDPGERPFETALRECREETGLTVSGPPRLLATVYGLPGAAWPYSTIGMVFDGGRLTAAQIGGISLDPREHDPRVLPLAGWEALMPARDFARLTAVAEARRTGVAAYFGAWDWGDE</sequence>
<dbReference type="InterPro" id="IPR015797">
    <property type="entry name" value="NUDIX_hydrolase-like_dom_sf"/>
</dbReference>
<dbReference type="InterPro" id="IPR000182">
    <property type="entry name" value="GNAT_dom"/>
</dbReference>
<dbReference type="Gene3D" id="3.90.79.10">
    <property type="entry name" value="Nucleoside Triphosphate Pyrophosphohydrolase"/>
    <property type="match status" value="1"/>
</dbReference>
<feature type="domain" description="N-acetyltransferase" evidence="1">
    <location>
        <begin position="1"/>
        <end position="146"/>
    </location>
</feature>
<proteinExistence type="predicted"/>
<dbReference type="SUPFAM" id="SSF55811">
    <property type="entry name" value="Nudix"/>
    <property type="match status" value="1"/>
</dbReference>
<accession>A0A6G9HAL7</accession>
<evidence type="ECO:0000259" key="1">
    <source>
        <dbReference type="PROSITE" id="PS51186"/>
    </source>
</evidence>
<dbReference type="KEGG" id="slia:HA039_32245"/>
<reference evidence="3 4" key="1">
    <citation type="submission" date="2020-03" db="EMBL/GenBank/DDBJ databases">
        <title>A novel species.</title>
        <authorList>
            <person name="Gao J."/>
        </authorList>
    </citation>
    <scope>NUCLEOTIDE SEQUENCE [LARGE SCALE GENOMIC DNA]</scope>
    <source>
        <strain evidence="3 4">QMT-12</strain>
    </source>
</reference>
<dbReference type="PROSITE" id="PS51462">
    <property type="entry name" value="NUDIX"/>
    <property type="match status" value="1"/>
</dbReference>
<dbReference type="Pfam" id="PF00583">
    <property type="entry name" value="Acetyltransf_1"/>
    <property type="match status" value="1"/>
</dbReference>
<keyword evidence="3" id="KW-0808">Transferase</keyword>
<evidence type="ECO:0000313" key="4">
    <source>
        <dbReference type="Proteomes" id="UP000501179"/>
    </source>
</evidence>
<dbReference type="SUPFAM" id="SSF55729">
    <property type="entry name" value="Acyl-CoA N-acyltransferases (Nat)"/>
    <property type="match status" value="1"/>
</dbReference>
<feature type="domain" description="Nudix hydrolase" evidence="2">
    <location>
        <begin position="166"/>
        <end position="299"/>
    </location>
</feature>
<dbReference type="Gene3D" id="3.40.630.30">
    <property type="match status" value="1"/>
</dbReference>
<organism evidence="3 4">
    <name type="scientific">Streptomyces liangshanensis</name>
    <dbReference type="NCBI Taxonomy" id="2717324"/>
    <lineage>
        <taxon>Bacteria</taxon>
        <taxon>Bacillati</taxon>
        <taxon>Actinomycetota</taxon>
        <taxon>Actinomycetes</taxon>
        <taxon>Kitasatosporales</taxon>
        <taxon>Streptomycetaceae</taxon>
        <taxon>Streptomyces</taxon>
    </lineage>
</organism>
<dbReference type="GO" id="GO:0016747">
    <property type="term" value="F:acyltransferase activity, transferring groups other than amino-acyl groups"/>
    <property type="evidence" value="ECO:0007669"/>
    <property type="project" value="InterPro"/>
</dbReference>
<evidence type="ECO:0000259" key="2">
    <source>
        <dbReference type="PROSITE" id="PS51462"/>
    </source>
</evidence>
<keyword evidence="4" id="KW-1185">Reference proteome</keyword>
<name>A0A6G9HAL7_9ACTN</name>
<dbReference type="InterPro" id="IPR000086">
    <property type="entry name" value="NUDIX_hydrolase_dom"/>
</dbReference>
<protein>
    <submittedName>
        <fullName evidence="3">GNAT family N-acetyltransferase</fullName>
    </submittedName>
</protein>
<dbReference type="InterPro" id="IPR016181">
    <property type="entry name" value="Acyl_CoA_acyltransferase"/>
</dbReference>
<dbReference type="AlphaFoldDB" id="A0A6G9HAL7"/>
<dbReference type="Pfam" id="PF00293">
    <property type="entry name" value="NUDIX"/>
    <property type="match status" value="1"/>
</dbReference>
<evidence type="ECO:0000313" key="3">
    <source>
        <dbReference type="EMBL" id="QIQ07289.1"/>
    </source>
</evidence>
<dbReference type="Proteomes" id="UP000501179">
    <property type="component" value="Chromosome"/>
</dbReference>
<dbReference type="EMBL" id="CP050177">
    <property type="protein sequence ID" value="QIQ07289.1"/>
    <property type="molecule type" value="Genomic_DNA"/>
</dbReference>